<comment type="cofactor">
    <cofactor evidence="1">
        <name>heme b</name>
        <dbReference type="ChEBI" id="CHEBI:60344"/>
    </cofactor>
</comment>
<dbReference type="InterPro" id="IPR008333">
    <property type="entry name" value="Cbr1-like_FAD-bd_dom"/>
</dbReference>
<evidence type="ECO:0000256" key="21">
    <source>
        <dbReference type="RuleBase" id="RU000356"/>
    </source>
</evidence>
<sequence>MTTQGALSERTIDIVKSTAPVLAVHGEAITTRFYEMLFEAHPELLNMFNHTNQATGAQPKALAQALYAAASYVDRLEVLESFVEKTAQKHASVGVKAEHYPIVGHYLIKAMEDVLQENATPDILEAWTETYGAIADIFIQAEQKLYETKNEAPKEWTGYKDFTIVDIVQESSRMKSFYLQPADNSPLPSFLPGQYVSLRCSIPGEEYTHVRSYSLSDAPETGCYRITVKHEEDGIVSSYLHEQSAAGKHIELSAPYGSFTLQTDDRKPIAFISAGSGLTPLVSMIKSLPDSYGAPVTFIYAAKNHHHHPLQQEISSAIQKLPVSQALTLYTAPEAEHPSSTHFGTETTLTREALQSALPQEDTRCYVCGPPAFVEAAVSYLHEIGRDDIFTENFVPAS</sequence>
<dbReference type="PANTHER" id="PTHR43396">
    <property type="entry name" value="FLAVOHEMOPROTEIN"/>
    <property type="match status" value="1"/>
</dbReference>
<dbReference type="InterPro" id="IPR001433">
    <property type="entry name" value="OxRdtase_FAD/NAD-bd"/>
</dbReference>
<evidence type="ECO:0000313" key="25">
    <source>
        <dbReference type="Proteomes" id="UP000285120"/>
    </source>
</evidence>
<protein>
    <recommendedName>
        <fullName evidence="6">Flavohemoprotein</fullName>
        <ecNumber evidence="5">1.14.12.17</ecNumber>
    </recommendedName>
    <alternativeName>
        <fullName evidence="17">Flavohemoglobin</fullName>
    </alternativeName>
    <alternativeName>
        <fullName evidence="16">Hemoglobin-like protein</fullName>
    </alternativeName>
    <alternativeName>
        <fullName evidence="18">Nitric oxide dioxygenase</fullName>
    </alternativeName>
</protein>
<dbReference type="GO" id="GO:0005344">
    <property type="term" value="F:oxygen carrier activity"/>
    <property type="evidence" value="ECO:0007669"/>
    <property type="project" value="UniProtKB-KW"/>
</dbReference>
<evidence type="ECO:0000256" key="16">
    <source>
        <dbReference type="ARBA" id="ARBA00030024"/>
    </source>
</evidence>
<dbReference type="Gene3D" id="1.10.490.10">
    <property type="entry name" value="Globins"/>
    <property type="match status" value="1"/>
</dbReference>
<reference evidence="24 25" key="1">
    <citation type="submission" date="2018-09" db="EMBL/GenBank/DDBJ databases">
        <title>Genomic Encyclopedia of Archaeal and Bacterial Type Strains, Phase II (KMG-II): from individual species to whole genera.</title>
        <authorList>
            <person name="Goeker M."/>
        </authorList>
    </citation>
    <scope>NUCLEOTIDE SEQUENCE [LARGE SCALE GENOMIC DNA]</scope>
    <source>
        <strain evidence="24 25">DSM 17008</strain>
    </source>
</reference>
<evidence type="ECO:0000256" key="14">
    <source>
        <dbReference type="ARBA" id="ARBA00023004"/>
    </source>
</evidence>
<evidence type="ECO:0000256" key="6">
    <source>
        <dbReference type="ARBA" id="ARBA00014637"/>
    </source>
</evidence>
<keyword evidence="8 21" id="KW-0561">Oxygen transport</keyword>
<dbReference type="SUPFAM" id="SSF46458">
    <property type="entry name" value="Globin-like"/>
    <property type="match status" value="1"/>
</dbReference>
<dbReference type="PROSITE" id="PS51384">
    <property type="entry name" value="FAD_FR"/>
    <property type="match status" value="1"/>
</dbReference>
<dbReference type="OrthoDB" id="9801223at2"/>
<dbReference type="CDD" id="cd08922">
    <property type="entry name" value="FHb-globin"/>
    <property type="match status" value="1"/>
</dbReference>
<keyword evidence="10" id="KW-0479">Metal-binding</keyword>
<evidence type="ECO:0000256" key="10">
    <source>
        <dbReference type="ARBA" id="ARBA00022723"/>
    </source>
</evidence>
<evidence type="ECO:0000256" key="15">
    <source>
        <dbReference type="ARBA" id="ARBA00023027"/>
    </source>
</evidence>
<dbReference type="InterPro" id="IPR017927">
    <property type="entry name" value="FAD-bd_FR_type"/>
</dbReference>
<dbReference type="GO" id="GO:0019825">
    <property type="term" value="F:oxygen binding"/>
    <property type="evidence" value="ECO:0007669"/>
    <property type="project" value="InterPro"/>
</dbReference>
<dbReference type="InterPro" id="IPR000971">
    <property type="entry name" value="Globin"/>
</dbReference>
<dbReference type="NCBIfam" id="NF009805">
    <property type="entry name" value="PRK13289.1"/>
    <property type="match status" value="1"/>
</dbReference>
<dbReference type="EC" id="1.14.12.17" evidence="5"/>
<evidence type="ECO:0000256" key="11">
    <source>
        <dbReference type="ARBA" id="ARBA00022827"/>
    </source>
</evidence>
<comment type="caution">
    <text evidence="24">The sequence shown here is derived from an EMBL/GenBank/DDBJ whole genome shotgun (WGS) entry which is preliminary data.</text>
</comment>
<dbReference type="CDD" id="cd06184">
    <property type="entry name" value="flavohem_like_fad_nad_binding"/>
    <property type="match status" value="1"/>
</dbReference>
<evidence type="ECO:0000256" key="1">
    <source>
        <dbReference type="ARBA" id="ARBA00001970"/>
    </source>
</evidence>
<accession>A0A419V4Q3</accession>
<evidence type="ECO:0000256" key="20">
    <source>
        <dbReference type="ARBA" id="ARBA00049433"/>
    </source>
</evidence>
<dbReference type="RefSeq" id="WP_120192955.1">
    <property type="nucleotide sequence ID" value="NZ_RAPK01000008.1"/>
</dbReference>
<dbReference type="GO" id="GO:0046210">
    <property type="term" value="P:nitric oxide catabolic process"/>
    <property type="evidence" value="ECO:0007669"/>
    <property type="project" value="TreeGrafter"/>
</dbReference>
<comment type="similarity">
    <text evidence="3">In the C-terminal section; belongs to the flavoprotein pyridine nucleotide cytochrome reductase family.</text>
</comment>
<evidence type="ECO:0000256" key="7">
    <source>
        <dbReference type="ARBA" id="ARBA00022617"/>
    </source>
</evidence>
<keyword evidence="14" id="KW-0408">Iron</keyword>
<proteinExistence type="inferred from homology"/>
<organism evidence="24 25">
    <name type="scientific">Sinobaca qinghaiensis</name>
    <dbReference type="NCBI Taxonomy" id="342944"/>
    <lineage>
        <taxon>Bacteria</taxon>
        <taxon>Bacillati</taxon>
        <taxon>Bacillota</taxon>
        <taxon>Bacilli</taxon>
        <taxon>Bacillales</taxon>
        <taxon>Sporolactobacillaceae</taxon>
        <taxon>Sinobaca</taxon>
    </lineage>
</organism>
<dbReference type="GO" id="GO:0071949">
    <property type="term" value="F:FAD binding"/>
    <property type="evidence" value="ECO:0007669"/>
    <property type="project" value="TreeGrafter"/>
</dbReference>
<feature type="domain" description="FAD-binding FR-type" evidence="23">
    <location>
        <begin position="157"/>
        <end position="262"/>
    </location>
</feature>
<dbReference type="Pfam" id="PF00175">
    <property type="entry name" value="NAD_binding_1"/>
    <property type="match status" value="1"/>
</dbReference>
<dbReference type="InterPro" id="IPR009050">
    <property type="entry name" value="Globin-like_sf"/>
</dbReference>
<evidence type="ECO:0000259" key="22">
    <source>
        <dbReference type="PROSITE" id="PS01033"/>
    </source>
</evidence>
<dbReference type="SUPFAM" id="SSF52343">
    <property type="entry name" value="Ferredoxin reductase-like, C-terminal NADP-linked domain"/>
    <property type="match status" value="1"/>
</dbReference>
<dbReference type="PRINTS" id="PR00410">
    <property type="entry name" value="PHEHYDRXLASE"/>
</dbReference>
<keyword evidence="21" id="KW-0813">Transport</keyword>
<evidence type="ECO:0000256" key="19">
    <source>
        <dbReference type="ARBA" id="ARBA00048649"/>
    </source>
</evidence>
<evidence type="ECO:0000256" key="5">
    <source>
        <dbReference type="ARBA" id="ARBA00012229"/>
    </source>
</evidence>
<comment type="catalytic activity">
    <reaction evidence="19">
        <text>2 nitric oxide + NADH + 2 O2 = 2 nitrate + NAD(+) + H(+)</text>
        <dbReference type="Rhea" id="RHEA:19469"/>
        <dbReference type="ChEBI" id="CHEBI:15378"/>
        <dbReference type="ChEBI" id="CHEBI:15379"/>
        <dbReference type="ChEBI" id="CHEBI:16480"/>
        <dbReference type="ChEBI" id="CHEBI:17632"/>
        <dbReference type="ChEBI" id="CHEBI:57540"/>
        <dbReference type="ChEBI" id="CHEBI:57945"/>
        <dbReference type="EC" id="1.14.12.17"/>
    </reaction>
</comment>
<dbReference type="GO" id="GO:0046872">
    <property type="term" value="F:metal ion binding"/>
    <property type="evidence" value="ECO:0007669"/>
    <property type="project" value="UniProtKB-KW"/>
</dbReference>
<dbReference type="GO" id="GO:0008941">
    <property type="term" value="F:nitric oxide dioxygenase NAD(P)H activity"/>
    <property type="evidence" value="ECO:0007669"/>
    <property type="project" value="UniProtKB-EC"/>
</dbReference>
<evidence type="ECO:0000256" key="17">
    <source>
        <dbReference type="ARBA" id="ARBA00030929"/>
    </source>
</evidence>
<dbReference type="EMBL" id="RAPK01000008">
    <property type="protein sequence ID" value="RKD73464.1"/>
    <property type="molecule type" value="Genomic_DNA"/>
</dbReference>
<keyword evidence="7 21" id="KW-0349">Heme</keyword>
<evidence type="ECO:0000256" key="4">
    <source>
        <dbReference type="ARBA" id="ARBA00008414"/>
    </source>
</evidence>
<keyword evidence="12" id="KW-0521">NADP</keyword>
<evidence type="ECO:0000256" key="2">
    <source>
        <dbReference type="ARBA" id="ARBA00001974"/>
    </source>
</evidence>
<keyword evidence="25" id="KW-1185">Reference proteome</keyword>
<dbReference type="InterPro" id="IPR017938">
    <property type="entry name" value="Riboflavin_synthase-like_b-brl"/>
</dbReference>
<dbReference type="AlphaFoldDB" id="A0A419V4Q3"/>
<comment type="similarity">
    <text evidence="4">Belongs to the globin family. Two-domain flavohemoproteins subfamily.</text>
</comment>
<keyword evidence="9" id="KW-0285">Flavoprotein</keyword>
<evidence type="ECO:0000256" key="3">
    <source>
        <dbReference type="ARBA" id="ARBA00006401"/>
    </source>
</evidence>
<dbReference type="Pfam" id="PF00042">
    <property type="entry name" value="Globin"/>
    <property type="match status" value="1"/>
</dbReference>
<evidence type="ECO:0000256" key="13">
    <source>
        <dbReference type="ARBA" id="ARBA00023002"/>
    </source>
</evidence>
<dbReference type="PANTHER" id="PTHR43396:SF3">
    <property type="entry name" value="FLAVOHEMOPROTEIN"/>
    <property type="match status" value="1"/>
</dbReference>
<name>A0A419V4Q3_9BACL</name>
<keyword evidence="13" id="KW-0560">Oxidoreductase</keyword>
<dbReference type="Gene3D" id="3.40.50.80">
    <property type="entry name" value="Nucleotide-binding domain of ferredoxin-NADP reductase (FNR) module"/>
    <property type="match status" value="1"/>
</dbReference>
<dbReference type="GO" id="GO:0020037">
    <property type="term" value="F:heme binding"/>
    <property type="evidence" value="ECO:0007669"/>
    <property type="project" value="InterPro"/>
</dbReference>
<dbReference type="InterPro" id="IPR012292">
    <property type="entry name" value="Globin/Proto"/>
</dbReference>
<dbReference type="Proteomes" id="UP000285120">
    <property type="component" value="Unassembled WGS sequence"/>
</dbReference>
<evidence type="ECO:0000256" key="18">
    <source>
        <dbReference type="ARBA" id="ARBA00033187"/>
    </source>
</evidence>
<keyword evidence="24" id="KW-0223">Dioxygenase</keyword>
<dbReference type="GO" id="GO:0071500">
    <property type="term" value="P:cellular response to nitrosative stress"/>
    <property type="evidence" value="ECO:0007669"/>
    <property type="project" value="TreeGrafter"/>
</dbReference>
<evidence type="ECO:0000259" key="23">
    <source>
        <dbReference type="PROSITE" id="PS51384"/>
    </source>
</evidence>
<feature type="domain" description="Globin" evidence="22">
    <location>
        <begin position="6"/>
        <end position="143"/>
    </location>
</feature>
<gene>
    <name evidence="24" type="ORF">ATL39_1759</name>
</gene>
<dbReference type="Pfam" id="PF00970">
    <property type="entry name" value="FAD_binding_6"/>
    <property type="match status" value="1"/>
</dbReference>
<evidence type="ECO:0000256" key="9">
    <source>
        <dbReference type="ARBA" id="ARBA00022630"/>
    </source>
</evidence>
<evidence type="ECO:0000256" key="12">
    <source>
        <dbReference type="ARBA" id="ARBA00022857"/>
    </source>
</evidence>
<comment type="cofactor">
    <cofactor evidence="2">
        <name>FAD</name>
        <dbReference type="ChEBI" id="CHEBI:57692"/>
    </cofactor>
</comment>
<dbReference type="PROSITE" id="PS01033">
    <property type="entry name" value="GLOBIN"/>
    <property type="match status" value="1"/>
</dbReference>
<evidence type="ECO:0000256" key="8">
    <source>
        <dbReference type="ARBA" id="ARBA00022621"/>
    </source>
</evidence>
<evidence type="ECO:0000313" key="24">
    <source>
        <dbReference type="EMBL" id="RKD73464.1"/>
    </source>
</evidence>
<keyword evidence="15" id="KW-0520">NAD</keyword>
<dbReference type="Gene3D" id="2.40.30.10">
    <property type="entry name" value="Translation factors"/>
    <property type="match status" value="1"/>
</dbReference>
<dbReference type="InterPro" id="IPR039261">
    <property type="entry name" value="FNR_nucleotide-bd"/>
</dbReference>
<dbReference type="SUPFAM" id="SSF63380">
    <property type="entry name" value="Riboflavin synthase domain-like"/>
    <property type="match status" value="1"/>
</dbReference>
<dbReference type="FunFam" id="1.10.490.10:FF:000003">
    <property type="entry name" value="Flavohemoprotein"/>
    <property type="match status" value="1"/>
</dbReference>
<keyword evidence="11" id="KW-0274">FAD</keyword>
<comment type="catalytic activity">
    <reaction evidence="20">
        <text>2 nitric oxide + NADPH + 2 O2 = 2 nitrate + NADP(+) + H(+)</text>
        <dbReference type="Rhea" id="RHEA:19465"/>
        <dbReference type="ChEBI" id="CHEBI:15378"/>
        <dbReference type="ChEBI" id="CHEBI:15379"/>
        <dbReference type="ChEBI" id="CHEBI:16480"/>
        <dbReference type="ChEBI" id="CHEBI:17632"/>
        <dbReference type="ChEBI" id="CHEBI:57783"/>
        <dbReference type="ChEBI" id="CHEBI:58349"/>
        <dbReference type="EC" id="1.14.12.17"/>
    </reaction>
</comment>
<dbReference type="FunFam" id="2.40.30.10:FF:000034">
    <property type="entry name" value="Flavohemoprotein"/>
    <property type="match status" value="1"/>
</dbReference>